<feature type="transmembrane region" description="Helical" evidence="8">
    <location>
        <begin position="411"/>
        <end position="430"/>
    </location>
</feature>
<feature type="transmembrane region" description="Helical" evidence="8">
    <location>
        <begin position="115"/>
        <end position="133"/>
    </location>
</feature>
<feature type="transmembrane region" description="Helical" evidence="8">
    <location>
        <begin position="145"/>
        <end position="166"/>
    </location>
</feature>
<keyword evidence="2" id="KW-0813">Transport</keyword>
<proteinExistence type="predicted"/>
<evidence type="ECO:0000256" key="5">
    <source>
        <dbReference type="ARBA" id="ARBA00022989"/>
    </source>
</evidence>
<sequence>MENMDSTVLATSLPAIAVDLHQDPIALKLALTSYLLSLAIFIPASGWAADRFGARTVFRSAIVVFTLGSILCGLSSTLPGFVAARMFQGAGGAMMVPVGRLVLFRSVPRDELVQALAYLTIPALLGPILGPPLGGFITTYAHWRWIFWINVPIGLLGVVLATLYIPNIREKTVWPLDILGFILSGVGLSALMFGLTVAGRGFLSPLVTLGLVLGGGVTIAVYVWHAGRAPYPIIDLKLLKVATFRGSVLGGYLFRLGIGALPFLLPLLLQLGLGMTPFQSGCLTFASAAGAMLMKTTAQTILRRFGFRTVLVTNALISSVFLLLYGTFTSTTPLALMFGLLLAGGFFRSLEFTGINAIAYADIDNPTMSRATSFASVAQQLSLSSGVAVGAAVIEFSRVAHGDSVLRVQDFGAAFTVVGLISAVSALVFLRLPRDAGASLTGRPRYDASASATSSADAPEAVPLKPVART</sequence>
<feature type="transmembrane region" description="Helical" evidence="8">
    <location>
        <begin position="56"/>
        <end position="76"/>
    </location>
</feature>
<evidence type="ECO:0000256" key="4">
    <source>
        <dbReference type="ARBA" id="ARBA00022692"/>
    </source>
</evidence>
<feature type="transmembrane region" description="Helical" evidence="8">
    <location>
        <begin position="381"/>
        <end position="399"/>
    </location>
</feature>
<keyword evidence="5 8" id="KW-1133">Transmembrane helix</keyword>
<feature type="transmembrane region" description="Helical" evidence="8">
    <location>
        <begin position="334"/>
        <end position="360"/>
    </location>
</feature>
<dbReference type="GO" id="GO:0005886">
    <property type="term" value="C:plasma membrane"/>
    <property type="evidence" value="ECO:0007669"/>
    <property type="project" value="UniProtKB-SubCell"/>
</dbReference>
<dbReference type="SUPFAM" id="SSF103473">
    <property type="entry name" value="MFS general substrate transporter"/>
    <property type="match status" value="1"/>
</dbReference>
<dbReference type="InterPro" id="IPR036259">
    <property type="entry name" value="MFS_trans_sf"/>
</dbReference>
<evidence type="ECO:0000313" key="11">
    <source>
        <dbReference type="Proteomes" id="UP001165667"/>
    </source>
</evidence>
<keyword evidence="3" id="KW-1003">Cell membrane</keyword>
<dbReference type="EMBL" id="JAMOIM010000021">
    <property type="protein sequence ID" value="MCW6511091.1"/>
    <property type="molecule type" value="Genomic_DNA"/>
</dbReference>
<dbReference type="PANTHER" id="PTHR42718:SF46">
    <property type="entry name" value="BLR6921 PROTEIN"/>
    <property type="match status" value="1"/>
</dbReference>
<feature type="transmembrane region" description="Helical" evidence="8">
    <location>
        <begin position="27"/>
        <end position="49"/>
    </location>
</feature>
<dbReference type="Pfam" id="PF07690">
    <property type="entry name" value="MFS_1"/>
    <property type="match status" value="2"/>
</dbReference>
<keyword evidence="4 8" id="KW-0812">Transmembrane</keyword>
<evidence type="ECO:0000313" key="10">
    <source>
        <dbReference type="EMBL" id="MCW6511091.1"/>
    </source>
</evidence>
<dbReference type="GO" id="GO:0022857">
    <property type="term" value="F:transmembrane transporter activity"/>
    <property type="evidence" value="ECO:0007669"/>
    <property type="project" value="InterPro"/>
</dbReference>
<keyword evidence="11" id="KW-1185">Reference proteome</keyword>
<feature type="transmembrane region" description="Helical" evidence="8">
    <location>
        <begin position="305"/>
        <end position="328"/>
    </location>
</feature>
<dbReference type="Gene3D" id="1.20.1720.10">
    <property type="entry name" value="Multidrug resistance protein D"/>
    <property type="match status" value="1"/>
</dbReference>
<evidence type="ECO:0000259" key="9">
    <source>
        <dbReference type="PROSITE" id="PS50850"/>
    </source>
</evidence>
<evidence type="ECO:0000256" key="7">
    <source>
        <dbReference type="SAM" id="MobiDB-lite"/>
    </source>
</evidence>
<feature type="compositionally biased region" description="Low complexity" evidence="7">
    <location>
        <begin position="447"/>
        <end position="458"/>
    </location>
</feature>
<feature type="transmembrane region" description="Helical" evidence="8">
    <location>
        <begin position="178"/>
        <end position="196"/>
    </location>
</feature>
<feature type="transmembrane region" description="Helical" evidence="8">
    <location>
        <begin position="244"/>
        <end position="265"/>
    </location>
</feature>
<dbReference type="PROSITE" id="PS50850">
    <property type="entry name" value="MFS"/>
    <property type="match status" value="1"/>
</dbReference>
<dbReference type="PRINTS" id="PR01036">
    <property type="entry name" value="TCRTETB"/>
</dbReference>
<dbReference type="Proteomes" id="UP001165667">
    <property type="component" value="Unassembled WGS sequence"/>
</dbReference>
<gene>
    <name evidence="10" type="ORF">M8523_24080</name>
</gene>
<dbReference type="AlphaFoldDB" id="A0AA41YYT9"/>
<evidence type="ECO:0000256" key="8">
    <source>
        <dbReference type="SAM" id="Phobius"/>
    </source>
</evidence>
<evidence type="ECO:0000256" key="2">
    <source>
        <dbReference type="ARBA" id="ARBA00022448"/>
    </source>
</evidence>
<feature type="transmembrane region" description="Helical" evidence="8">
    <location>
        <begin position="82"/>
        <end position="103"/>
    </location>
</feature>
<feature type="transmembrane region" description="Helical" evidence="8">
    <location>
        <begin position="202"/>
        <end position="224"/>
    </location>
</feature>
<dbReference type="PANTHER" id="PTHR42718">
    <property type="entry name" value="MAJOR FACILITATOR SUPERFAMILY MULTIDRUG TRANSPORTER MFSC"/>
    <property type="match status" value="1"/>
</dbReference>
<reference evidence="10" key="1">
    <citation type="submission" date="2022-05" db="EMBL/GenBank/DDBJ databases">
        <authorList>
            <person name="Pankratov T."/>
        </authorList>
    </citation>
    <scope>NUCLEOTIDE SEQUENCE</scope>
    <source>
        <strain evidence="10">BP6-180914</strain>
    </source>
</reference>
<accession>A0AA41YYT9</accession>
<feature type="transmembrane region" description="Helical" evidence="8">
    <location>
        <begin position="271"/>
        <end position="293"/>
    </location>
</feature>
<dbReference type="Gene3D" id="1.20.1250.20">
    <property type="entry name" value="MFS general substrate transporter like domains"/>
    <property type="match status" value="1"/>
</dbReference>
<dbReference type="InterPro" id="IPR020846">
    <property type="entry name" value="MFS_dom"/>
</dbReference>
<feature type="domain" description="Major facilitator superfamily (MFS) profile" evidence="9">
    <location>
        <begin position="1"/>
        <end position="437"/>
    </location>
</feature>
<comment type="caution">
    <text evidence="10">The sequence shown here is derived from an EMBL/GenBank/DDBJ whole genome shotgun (WGS) entry which is preliminary data.</text>
</comment>
<evidence type="ECO:0000256" key="6">
    <source>
        <dbReference type="ARBA" id="ARBA00023136"/>
    </source>
</evidence>
<organism evidence="10 11">
    <name type="scientific">Lichenifustis flavocetrariae</name>
    <dbReference type="NCBI Taxonomy" id="2949735"/>
    <lineage>
        <taxon>Bacteria</taxon>
        <taxon>Pseudomonadati</taxon>
        <taxon>Pseudomonadota</taxon>
        <taxon>Alphaproteobacteria</taxon>
        <taxon>Hyphomicrobiales</taxon>
        <taxon>Lichenihabitantaceae</taxon>
        <taxon>Lichenifustis</taxon>
    </lineage>
</organism>
<protein>
    <submittedName>
        <fullName evidence="10">MFS transporter</fullName>
    </submittedName>
</protein>
<evidence type="ECO:0000256" key="1">
    <source>
        <dbReference type="ARBA" id="ARBA00004651"/>
    </source>
</evidence>
<dbReference type="InterPro" id="IPR011701">
    <property type="entry name" value="MFS"/>
</dbReference>
<name>A0AA41YYT9_9HYPH</name>
<evidence type="ECO:0000256" key="3">
    <source>
        <dbReference type="ARBA" id="ARBA00022475"/>
    </source>
</evidence>
<feature type="region of interest" description="Disordered" evidence="7">
    <location>
        <begin position="443"/>
        <end position="470"/>
    </location>
</feature>
<keyword evidence="6 8" id="KW-0472">Membrane</keyword>
<comment type="subcellular location">
    <subcellularLocation>
        <location evidence="1">Cell membrane</location>
        <topology evidence="1">Multi-pass membrane protein</topology>
    </subcellularLocation>
</comment>